<dbReference type="GO" id="GO:0004222">
    <property type="term" value="F:metalloendopeptidase activity"/>
    <property type="evidence" value="ECO:0007669"/>
    <property type="project" value="TreeGrafter"/>
</dbReference>
<feature type="signal peptide" evidence="1">
    <location>
        <begin position="1"/>
        <end position="20"/>
    </location>
</feature>
<dbReference type="Proteomes" id="UP000018851">
    <property type="component" value="Chromosome"/>
</dbReference>
<name>W0AKR5_9SPHN</name>
<dbReference type="HOGENOM" id="CLU_044200_0_0_5"/>
<evidence type="ECO:0000259" key="2">
    <source>
        <dbReference type="Pfam" id="PF01551"/>
    </source>
</evidence>
<dbReference type="KEGG" id="ssan:NX02_26505"/>
<proteinExistence type="predicted"/>
<dbReference type="PANTHER" id="PTHR21666">
    <property type="entry name" value="PEPTIDASE-RELATED"/>
    <property type="match status" value="1"/>
</dbReference>
<gene>
    <name evidence="3" type="ORF">NX02_26505</name>
</gene>
<dbReference type="eggNOG" id="COG0739">
    <property type="taxonomic scope" value="Bacteria"/>
</dbReference>
<evidence type="ECO:0000313" key="3">
    <source>
        <dbReference type="EMBL" id="AHE56893.1"/>
    </source>
</evidence>
<dbReference type="InterPro" id="IPR011055">
    <property type="entry name" value="Dup_hybrid_motif"/>
</dbReference>
<keyword evidence="4" id="KW-1185">Reference proteome</keyword>
<protein>
    <recommendedName>
        <fullName evidence="2">M23ase beta-sheet core domain-containing protein</fullName>
    </recommendedName>
</protein>
<dbReference type="InterPro" id="IPR050570">
    <property type="entry name" value="Cell_wall_metabolism_enzyme"/>
</dbReference>
<accession>W0AKR5</accession>
<feature type="chain" id="PRO_5004785511" description="M23ase beta-sheet core domain-containing protein" evidence="1">
    <location>
        <begin position="21"/>
        <end position="366"/>
    </location>
</feature>
<evidence type="ECO:0000256" key="1">
    <source>
        <dbReference type="SAM" id="SignalP"/>
    </source>
</evidence>
<reference evidence="3 4" key="1">
    <citation type="submission" date="2013-07" db="EMBL/GenBank/DDBJ databases">
        <title>Completed genome of Sphingomonas sanxanigenens NX02.</title>
        <authorList>
            <person name="Ma T."/>
            <person name="Huang H."/>
            <person name="Wu M."/>
            <person name="Li X."/>
            <person name="Li G."/>
        </authorList>
    </citation>
    <scope>NUCLEOTIDE SEQUENCE [LARGE SCALE GENOMIC DNA]</scope>
    <source>
        <strain evidence="3 4">NX02</strain>
    </source>
</reference>
<dbReference type="PANTHER" id="PTHR21666:SF270">
    <property type="entry name" value="MUREIN HYDROLASE ACTIVATOR ENVC"/>
    <property type="match status" value="1"/>
</dbReference>
<dbReference type="SUPFAM" id="SSF51261">
    <property type="entry name" value="Duplicated hybrid motif"/>
    <property type="match status" value="1"/>
</dbReference>
<dbReference type="OrthoDB" id="5489603at2"/>
<dbReference type="PATRIC" id="fig|1123269.5.peg.5198"/>
<sequence length="366" mass="38717">MAIRPLLLLASVMLATPAGAGLRQSLDVAVPRPPAPVTVEGRDQLVYELHLTPFGDRPATLRSITVVDPASGARLAHFADAALAARTQIVGGAGAIPPGGRAIVYIEIDRPKGAAPRRLRHRIVQDGAPGIITPPDILVGPAAPITVGPPLAGGPWVAIHHPDWPRGHRRVVYAVDGRARIPGRFAIDWVRVDAEGRIARGDADRTDAALGYGAPVLAVAEGVVAAIRGDVPENATISANPAHPLEDAAGNYVALEIGPGRYAIYEHLQPGSLRVRAGDRVRRGAVIGRLGFTGDSTGPHLHFHVADRAEPLGGEGLPFVIDRFRLEGRYRDLGRLGTVRWEGFEGVSAVRNGERPGPNVVVRFGE</sequence>
<keyword evidence="1" id="KW-0732">Signal</keyword>
<dbReference type="EMBL" id="CP006644">
    <property type="protein sequence ID" value="AHE56893.1"/>
    <property type="molecule type" value="Genomic_DNA"/>
</dbReference>
<dbReference type="RefSeq" id="WP_025294992.1">
    <property type="nucleotide sequence ID" value="NZ_CP006644.1"/>
</dbReference>
<dbReference type="STRING" id="1123269.NX02_26505"/>
<evidence type="ECO:0000313" key="4">
    <source>
        <dbReference type="Proteomes" id="UP000018851"/>
    </source>
</evidence>
<dbReference type="CDD" id="cd12797">
    <property type="entry name" value="M23_peptidase"/>
    <property type="match status" value="1"/>
</dbReference>
<organism evidence="3 4">
    <name type="scientific">Sphingomonas sanxanigenens DSM 19645 = NX02</name>
    <dbReference type="NCBI Taxonomy" id="1123269"/>
    <lineage>
        <taxon>Bacteria</taxon>
        <taxon>Pseudomonadati</taxon>
        <taxon>Pseudomonadota</taxon>
        <taxon>Alphaproteobacteria</taxon>
        <taxon>Sphingomonadales</taxon>
        <taxon>Sphingomonadaceae</taxon>
        <taxon>Sphingomonas</taxon>
    </lineage>
</organism>
<dbReference type="AlphaFoldDB" id="W0AKR5"/>
<feature type="domain" description="M23ase beta-sheet core" evidence="2">
    <location>
        <begin position="206"/>
        <end position="310"/>
    </location>
</feature>
<dbReference type="Pfam" id="PF01551">
    <property type="entry name" value="Peptidase_M23"/>
    <property type="match status" value="1"/>
</dbReference>
<dbReference type="InterPro" id="IPR016047">
    <property type="entry name" value="M23ase_b-sheet_dom"/>
</dbReference>
<dbReference type="Gene3D" id="2.70.70.10">
    <property type="entry name" value="Glucose Permease (Domain IIA)"/>
    <property type="match status" value="1"/>
</dbReference>